<evidence type="ECO:0000313" key="1">
    <source>
        <dbReference type="EMBL" id="VTZ60141.1"/>
    </source>
</evidence>
<organism evidence="1">
    <name type="scientific">Sinorhizobium medicae</name>
    <dbReference type="NCBI Taxonomy" id="110321"/>
    <lineage>
        <taxon>Bacteria</taxon>
        <taxon>Pseudomonadati</taxon>
        <taxon>Pseudomonadota</taxon>
        <taxon>Alphaproteobacteria</taxon>
        <taxon>Hyphomicrobiales</taxon>
        <taxon>Rhizobiaceae</taxon>
        <taxon>Sinorhizobium/Ensifer group</taxon>
        <taxon>Sinorhizobium</taxon>
    </lineage>
</organism>
<dbReference type="AlphaFoldDB" id="A0A508WWV4"/>
<accession>A0A508WWV4</accession>
<dbReference type="EMBL" id="CABFNB010000149">
    <property type="protein sequence ID" value="VTZ65307.1"/>
    <property type="molecule type" value="Genomic_DNA"/>
</dbReference>
<dbReference type="EMBL" id="CABFNB010000039">
    <property type="protein sequence ID" value="VTZ60141.1"/>
    <property type="molecule type" value="Genomic_DNA"/>
</dbReference>
<evidence type="ECO:0000313" key="2">
    <source>
        <dbReference type="EMBL" id="VTZ65307.1"/>
    </source>
</evidence>
<reference evidence="1" key="1">
    <citation type="submission" date="2019-06" db="EMBL/GenBank/DDBJ databases">
        <authorList>
            <person name="Le Quere A."/>
            <person name="Colella S."/>
        </authorList>
    </citation>
    <scope>NUCLEOTIDE SEQUENCE</scope>
    <source>
        <strain evidence="1">EmedicaeMD41</strain>
    </source>
</reference>
<dbReference type="Proteomes" id="UP000507954">
    <property type="component" value="Unassembled WGS sequence"/>
</dbReference>
<name>A0A508WWV4_9HYPH</name>
<proteinExistence type="predicted"/>
<protein>
    <submittedName>
        <fullName evidence="1">Uncharacterized protein</fullName>
    </submittedName>
</protein>
<gene>
    <name evidence="1" type="ORF">EMEDMD4_1330019</name>
    <name evidence="2" type="ORF">EMEDMD4_790331</name>
</gene>
<sequence length="53" mass="5989">MVRESLVILQILLQDDGAHPVALELVWHKNAHRTGGDLLRKRFATTKIDIVAE</sequence>